<dbReference type="PANTHER" id="PTHR30371:SF0">
    <property type="entry name" value="SEC-INDEPENDENT PROTEIN TRANSLOCASE PROTEIN TATC, CHLOROPLASTIC-RELATED"/>
    <property type="match status" value="1"/>
</dbReference>
<dbReference type="GO" id="GO:0065002">
    <property type="term" value="P:intracellular protein transmembrane transport"/>
    <property type="evidence" value="ECO:0007669"/>
    <property type="project" value="TreeGrafter"/>
</dbReference>
<dbReference type="NCBIfam" id="TIGR00945">
    <property type="entry name" value="tatC"/>
    <property type="match status" value="1"/>
</dbReference>
<reference evidence="6 7" key="1">
    <citation type="submission" date="2011-06" db="EMBL/GenBank/DDBJ databases">
        <title>Genomic sequence of Methylobacter tundripaludum SV96.</title>
        <authorList>
            <consortium name="US DOE Joint Genome Institute"/>
            <person name="Lucas S."/>
            <person name="Han J."/>
            <person name="Lapidus A."/>
            <person name="Cheng J.-F."/>
            <person name="Goodwin L."/>
            <person name="Pitluck S."/>
            <person name="Held B."/>
            <person name="Detter J.C."/>
            <person name="Han C."/>
            <person name="Tapia R."/>
            <person name="Land M."/>
            <person name="Hauser L."/>
            <person name="Kyrpides N."/>
            <person name="Ivanova N."/>
            <person name="Ovchinnikova G."/>
            <person name="Pagani I."/>
            <person name="Klotz M.G."/>
            <person name="Dispirito A.A."/>
            <person name="Murrell J.C."/>
            <person name="Dunfield P."/>
            <person name="Kalyuzhnaya M.G."/>
            <person name="Svenning M."/>
            <person name="Trotsenko Y.A."/>
            <person name="Stein L.Y."/>
            <person name="Woyke T."/>
        </authorList>
    </citation>
    <scope>NUCLEOTIDE SEQUENCE [LARGE SCALE GENOMIC DNA]</scope>
    <source>
        <strain evidence="7">ATCC BAA-1195 / DSM 17260 / SV96</strain>
    </source>
</reference>
<feature type="transmembrane region" description="Helical" evidence="5">
    <location>
        <begin position="112"/>
        <end position="142"/>
    </location>
</feature>
<feature type="transmembrane region" description="Helical" evidence="5">
    <location>
        <begin position="79"/>
        <end position="100"/>
    </location>
</feature>
<dbReference type="GO" id="GO:0043953">
    <property type="term" value="P:protein transport by the Tat complex"/>
    <property type="evidence" value="ECO:0007669"/>
    <property type="project" value="UniProtKB-UniRule"/>
</dbReference>
<comment type="similarity">
    <text evidence="5">Belongs to the TatC family.</text>
</comment>
<feature type="transmembrane region" description="Helical" evidence="5">
    <location>
        <begin position="162"/>
        <end position="188"/>
    </location>
</feature>
<evidence type="ECO:0000313" key="6">
    <source>
        <dbReference type="EMBL" id="EGW22840.1"/>
    </source>
</evidence>
<protein>
    <recommendedName>
        <fullName evidence="5">Sec-independent protein translocase protein TatC</fullName>
    </recommendedName>
</protein>
<dbReference type="Proteomes" id="UP000004664">
    <property type="component" value="Unassembled WGS sequence"/>
</dbReference>
<dbReference type="PRINTS" id="PR01840">
    <property type="entry name" value="TATCFAMILY"/>
</dbReference>
<name>G3IV44_METTV</name>
<gene>
    <name evidence="5" type="primary">tatC</name>
    <name evidence="6" type="ORF">Mettu_1671</name>
</gene>
<keyword evidence="2 5" id="KW-0812">Transmembrane</keyword>
<keyword evidence="5" id="KW-1003">Cell membrane</keyword>
<dbReference type="RefSeq" id="WP_006890818.1">
    <property type="nucleotide sequence ID" value="NZ_JH109152.1"/>
</dbReference>
<dbReference type="InterPro" id="IPR002033">
    <property type="entry name" value="TatC"/>
</dbReference>
<comment type="caution">
    <text evidence="5">Lacks conserved residue(s) required for the propagation of feature annotation.</text>
</comment>
<comment type="subunit">
    <text evidence="5">The Tat system comprises two distinct complexes: a TatABC complex, containing multiple copies of TatA, TatB and TatC subunits, and a separate TatA complex, containing only TatA subunits. Substrates initially bind to the TatABC complex, which probably triggers association of the separate TatA complex to form the active translocon.</text>
</comment>
<evidence type="ECO:0000256" key="4">
    <source>
        <dbReference type="ARBA" id="ARBA00023136"/>
    </source>
</evidence>
<feature type="transmembrane region" description="Helical" evidence="5">
    <location>
        <begin position="200"/>
        <end position="218"/>
    </location>
</feature>
<keyword evidence="3 5" id="KW-1133">Transmembrane helix</keyword>
<evidence type="ECO:0000256" key="3">
    <source>
        <dbReference type="ARBA" id="ARBA00022989"/>
    </source>
</evidence>
<dbReference type="AlphaFoldDB" id="G3IV44"/>
<dbReference type="Pfam" id="PF00902">
    <property type="entry name" value="TatC"/>
    <property type="match status" value="1"/>
</dbReference>
<dbReference type="eggNOG" id="COG0805">
    <property type="taxonomic scope" value="Bacteria"/>
</dbReference>
<comment type="subcellular location">
    <subcellularLocation>
        <location evidence="5">Cell membrane</location>
        <topology evidence="5">Multi-pass membrane protein</topology>
    </subcellularLocation>
    <subcellularLocation>
        <location evidence="1">Membrane</location>
        <topology evidence="1">Multi-pass membrane protein</topology>
    </subcellularLocation>
</comment>
<dbReference type="PANTHER" id="PTHR30371">
    <property type="entry name" value="SEC-INDEPENDENT PROTEIN TRANSLOCASE PROTEIN TATC"/>
    <property type="match status" value="1"/>
</dbReference>
<feature type="transmembrane region" description="Helical" evidence="5">
    <location>
        <begin position="25"/>
        <end position="43"/>
    </location>
</feature>
<dbReference type="GO" id="GO:0033281">
    <property type="term" value="C:TAT protein transport complex"/>
    <property type="evidence" value="ECO:0007669"/>
    <property type="project" value="UniProtKB-UniRule"/>
</dbReference>
<dbReference type="GO" id="GO:0009977">
    <property type="term" value="F:proton motive force dependent protein transmembrane transporter activity"/>
    <property type="evidence" value="ECO:0007669"/>
    <property type="project" value="TreeGrafter"/>
</dbReference>
<keyword evidence="7" id="KW-1185">Reference proteome</keyword>
<dbReference type="OrthoDB" id="9777044at2"/>
<proteinExistence type="inferred from homology"/>
<evidence type="ECO:0000313" key="7">
    <source>
        <dbReference type="Proteomes" id="UP000004664"/>
    </source>
</evidence>
<keyword evidence="4 5" id="KW-0472">Membrane</keyword>
<dbReference type="PROSITE" id="PS01218">
    <property type="entry name" value="TATC"/>
    <property type="match status" value="1"/>
</dbReference>
<evidence type="ECO:0000256" key="1">
    <source>
        <dbReference type="ARBA" id="ARBA00004141"/>
    </source>
</evidence>
<dbReference type="InterPro" id="IPR019820">
    <property type="entry name" value="Sec-indep_translocase_CS"/>
</dbReference>
<dbReference type="EMBL" id="JH109152">
    <property type="protein sequence ID" value="EGW22840.1"/>
    <property type="molecule type" value="Genomic_DNA"/>
</dbReference>
<dbReference type="HAMAP" id="MF_00902">
    <property type="entry name" value="TatC"/>
    <property type="match status" value="1"/>
</dbReference>
<keyword evidence="5" id="KW-0811">Translocation</keyword>
<evidence type="ECO:0000256" key="5">
    <source>
        <dbReference type="HAMAP-Rule" id="MF_00902"/>
    </source>
</evidence>
<keyword evidence="5" id="KW-0813">Transport</keyword>
<organism evidence="6 7">
    <name type="scientific">Methylobacter tundripaludum (strain ATCC BAA-1195 / DSM 17260 / SV96)</name>
    <dbReference type="NCBI Taxonomy" id="697282"/>
    <lineage>
        <taxon>Bacteria</taxon>
        <taxon>Pseudomonadati</taxon>
        <taxon>Pseudomonadota</taxon>
        <taxon>Gammaproteobacteria</taxon>
        <taxon>Methylococcales</taxon>
        <taxon>Methylococcaceae</taxon>
        <taxon>Methylobacter</taxon>
    </lineage>
</organism>
<accession>G3IV44</accession>
<dbReference type="STRING" id="697282.Mettu_1671"/>
<comment type="function">
    <text evidence="5">Part of the twin-arginine translocation (Tat) system that transports large folded proteins containing a characteristic twin-arginine motif in their signal peptide across membranes. Together with TatB, TatC is part of a receptor directly interacting with Tat signal peptides.</text>
</comment>
<evidence type="ECO:0000256" key="2">
    <source>
        <dbReference type="ARBA" id="ARBA00022692"/>
    </source>
</evidence>
<dbReference type="HOGENOM" id="CLU_031942_1_1_6"/>
<keyword evidence="5" id="KW-0653">Protein transport</keyword>
<sequence length="270" mass="30208">MSQSNFNETGEQPFISHLIELRNRLLRMVLCVLVVFLGLASFSNEIYSFLAGPLLQHMPKNSTMIAIDVASPFFTPFKLVLVVSVFISVPYILYQFWAFVAPGLYKRERRMILPLLIASTLLFYMGVAFAYFVVFPLVFGFLTAAAPEGVAVMTDIAKYLDFVLALFFAFGVCFEVPIFTIVLVWTGLVTPADLADKRPYVIVGAFIVGAVLTPPDAISQTLLAVPMWMLFELGLVCSRLFAPKPDGDYQSPDDAEMEARLDKIERQEDE</sequence>